<evidence type="ECO:0000256" key="5">
    <source>
        <dbReference type="ARBA" id="ARBA00022984"/>
    </source>
</evidence>
<evidence type="ECO:0000256" key="8">
    <source>
        <dbReference type="SAM" id="SignalP"/>
    </source>
</evidence>
<reference evidence="10 11" key="1">
    <citation type="submission" date="2017-04" db="EMBL/GenBank/DDBJ databases">
        <authorList>
            <person name="Afonso C.L."/>
            <person name="Miller P.J."/>
            <person name="Scott M.A."/>
            <person name="Spackman E."/>
            <person name="Goraichik I."/>
            <person name="Dimitrov K.M."/>
            <person name="Suarez D.L."/>
            <person name="Swayne D.E."/>
        </authorList>
    </citation>
    <scope>NUCLEOTIDE SEQUENCE [LARGE SCALE GENOMIC DNA]</scope>
    <source>
        <strain evidence="10 11">DSM 19625</strain>
    </source>
</reference>
<dbReference type="PANTHER" id="PTHR36699:SF1">
    <property type="entry name" value="L,D-TRANSPEPTIDASE YAFK-RELATED"/>
    <property type="match status" value="1"/>
</dbReference>
<evidence type="ECO:0000256" key="1">
    <source>
        <dbReference type="ARBA" id="ARBA00004752"/>
    </source>
</evidence>
<dbReference type="PROSITE" id="PS52029">
    <property type="entry name" value="LD_TPASE"/>
    <property type="match status" value="1"/>
</dbReference>
<keyword evidence="8" id="KW-0732">Signal</keyword>
<organism evidence="10 11">
    <name type="scientific">Pedobacter nyackensis</name>
    <dbReference type="NCBI Taxonomy" id="475255"/>
    <lineage>
        <taxon>Bacteria</taxon>
        <taxon>Pseudomonadati</taxon>
        <taxon>Bacteroidota</taxon>
        <taxon>Sphingobacteriia</taxon>
        <taxon>Sphingobacteriales</taxon>
        <taxon>Sphingobacteriaceae</taxon>
        <taxon>Pedobacter</taxon>
    </lineage>
</organism>
<dbReference type="OrthoDB" id="9809748at2"/>
<dbReference type="STRING" id="475255.SAMN04488101_116111"/>
<evidence type="ECO:0000256" key="2">
    <source>
        <dbReference type="ARBA" id="ARBA00005992"/>
    </source>
</evidence>
<protein>
    <submittedName>
        <fullName evidence="10">L,D-transpeptidase catalytic domain</fullName>
    </submittedName>
</protein>
<dbReference type="CDD" id="cd16913">
    <property type="entry name" value="YkuD_like"/>
    <property type="match status" value="1"/>
</dbReference>
<dbReference type="EMBL" id="FWYB01000016">
    <property type="protein sequence ID" value="SMD13548.1"/>
    <property type="molecule type" value="Genomic_DNA"/>
</dbReference>
<dbReference type="PANTHER" id="PTHR36699">
    <property type="entry name" value="LD-TRANSPEPTIDASE"/>
    <property type="match status" value="1"/>
</dbReference>
<proteinExistence type="inferred from homology"/>
<gene>
    <name evidence="10" type="ORF">SAMN04488101_116111</name>
</gene>
<evidence type="ECO:0000256" key="6">
    <source>
        <dbReference type="ARBA" id="ARBA00023316"/>
    </source>
</evidence>
<dbReference type="GO" id="GO:0071555">
    <property type="term" value="P:cell wall organization"/>
    <property type="evidence" value="ECO:0007669"/>
    <property type="project" value="UniProtKB-UniRule"/>
</dbReference>
<dbReference type="Proteomes" id="UP000192678">
    <property type="component" value="Unassembled WGS sequence"/>
</dbReference>
<dbReference type="SUPFAM" id="SSF141523">
    <property type="entry name" value="L,D-transpeptidase catalytic domain-like"/>
    <property type="match status" value="1"/>
</dbReference>
<feature type="active site" description="Proton donor/acceptor" evidence="7">
    <location>
        <position position="153"/>
    </location>
</feature>
<dbReference type="InterPro" id="IPR005490">
    <property type="entry name" value="LD_TPept_cat_dom"/>
</dbReference>
<name>A0A1W2EWG7_9SPHI</name>
<keyword evidence="4 7" id="KW-0133">Cell shape</keyword>
<evidence type="ECO:0000259" key="9">
    <source>
        <dbReference type="PROSITE" id="PS52029"/>
    </source>
</evidence>
<evidence type="ECO:0000256" key="7">
    <source>
        <dbReference type="PROSITE-ProRule" id="PRU01373"/>
    </source>
</evidence>
<keyword evidence="6 7" id="KW-0961">Cell wall biogenesis/degradation</keyword>
<sequence length="244" mass="28157">MKCYLKLILLLIMTTSALAQTGFKDQQLKFERVRTAYDQKWETLKKELSLAAAKESFKLYIAAYKSEGKLEIWLQPKAQQKYRLFKTYNFSAHSGTLGPKVIEGDLQTPEGFYHVNAFNPKSNFYLSLGVNYPNSVDLRRSGQQKPGGDIYIHGNCVTIGCIPLTDEKIKEVYVLAVEARNAGQQQIPVNIFPFKMTADNLKKYTVQFPQHATFWRNLQQGYVYFEKHKTLPIIHEVQRNYEAK</sequence>
<evidence type="ECO:0000313" key="10">
    <source>
        <dbReference type="EMBL" id="SMD13548.1"/>
    </source>
</evidence>
<dbReference type="Pfam" id="PF03734">
    <property type="entry name" value="YkuD"/>
    <property type="match status" value="1"/>
</dbReference>
<keyword evidence="5 7" id="KW-0573">Peptidoglycan synthesis</keyword>
<accession>A0A1W2EWG7</accession>
<dbReference type="InterPro" id="IPR038063">
    <property type="entry name" value="Transpep_catalytic_dom"/>
</dbReference>
<feature type="domain" description="L,D-TPase catalytic" evidence="9">
    <location>
        <begin position="59"/>
        <end position="192"/>
    </location>
</feature>
<dbReference type="GO" id="GO:0004180">
    <property type="term" value="F:carboxypeptidase activity"/>
    <property type="evidence" value="ECO:0007669"/>
    <property type="project" value="UniProtKB-ARBA"/>
</dbReference>
<feature type="active site" description="Nucleophile" evidence="7">
    <location>
        <position position="161"/>
    </location>
</feature>
<dbReference type="UniPathway" id="UPA00219"/>
<feature type="chain" id="PRO_5012235753" evidence="8">
    <location>
        <begin position="20"/>
        <end position="244"/>
    </location>
</feature>
<evidence type="ECO:0000256" key="4">
    <source>
        <dbReference type="ARBA" id="ARBA00022960"/>
    </source>
</evidence>
<keyword evidence="3" id="KW-0808">Transferase</keyword>
<feature type="signal peptide" evidence="8">
    <location>
        <begin position="1"/>
        <end position="19"/>
    </location>
</feature>
<dbReference type="GO" id="GO:0008360">
    <property type="term" value="P:regulation of cell shape"/>
    <property type="evidence" value="ECO:0007669"/>
    <property type="project" value="UniProtKB-UniRule"/>
</dbReference>
<dbReference type="GO" id="GO:0009252">
    <property type="term" value="P:peptidoglycan biosynthetic process"/>
    <property type="evidence" value="ECO:0007669"/>
    <property type="project" value="UniProtKB-UniPathway"/>
</dbReference>
<evidence type="ECO:0000313" key="11">
    <source>
        <dbReference type="Proteomes" id="UP000192678"/>
    </source>
</evidence>
<keyword evidence="11" id="KW-1185">Reference proteome</keyword>
<dbReference type="GO" id="GO:0016740">
    <property type="term" value="F:transferase activity"/>
    <property type="evidence" value="ECO:0007669"/>
    <property type="project" value="UniProtKB-KW"/>
</dbReference>
<comment type="pathway">
    <text evidence="1 7">Cell wall biogenesis; peptidoglycan biosynthesis.</text>
</comment>
<evidence type="ECO:0000256" key="3">
    <source>
        <dbReference type="ARBA" id="ARBA00022679"/>
    </source>
</evidence>
<dbReference type="AlphaFoldDB" id="A0A1W2EWG7"/>
<comment type="similarity">
    <text evidence="2">Belongs to the YkuD family.</text>
</comment>